<dbReference type="Proteomes" id="UP001374535">
    <property type="component" value="Chromosome 5"/>
</dbReference>
<organism evidence="2 3">
    <name type="scientific">Vigna mungo</name>
    <name type="common">Black gram</name>
    <name type="synonym">Phaseolus mungo</name>
    <dbReference type="NCBI Taxonomy" id="3915"/>
    <lineage>
        <taxon>Eukaryota</taxon>
        <taxon>Viridiplantae</taxon>
        <taxon>Streptophyta</taxon>
        <taxon>Embryophyta</taxon>
        <taxon>Tracheophyta</taxon>
        <taxon>Spermatophyta</taxon>
        <taxon>Magnoliopsida</taxon>
        <taxon>eudicotyledons</taxon>
        <taxon>Gunneridae</taxon>
        <taxon>Pentapetalae</taxon>
        <taxon>rosids</taxon>
        <taxon>fabids</taxon>
        <taxon>Fabales</taxon>
        <taxon>Fabaceae</taxon>
        <taxon>Papilionoideae</taxon>
        <taxon>50 kb inversion clade</taxon>
        <taxon>NPAAA clade</taxon>
        <taxon>indigoferoid/millettioid clade</taxon>
        <taxon>Phaseoleae</taxon>
        <taxon>Vigna</taxon>
    </lineage>
</organism>
<evidence type="ECO:0000313" key="3">
    <source>
        <dbReference type="Proteomes" id="UP001374535"/>
    </source>
</evidence>
<name>A0AAQ3NMJ8_VIGMU</name>
<proteinExistence type="predicted"/>
<evidence type="ECO:0000256" key="1">
    <source>
        <dbReference type="SAM" id="Phobius"/>
    </source>
</evidence>
<sequence>RCFIRIWLSTVALSTFQNLPFPSFLSHFYFFLFFYCLLLLSNVIVPYLFNTCSNVYNNNMAHITLIPSCFVFFFSFDSNRRPKIFFSSVHCNAVNYFNCYKNLNQNKIL</sequence>
<dbReference type="EMBL" id="CP144696">
    <property type="protein sequence ID" value="WVZ11680.1"/>
    <property type="molecule type" value="Genomic_DNA"/>
</dbReference>
<accession>A0AAQ3NMJ8</accession>
<keyword evidence="3" id="KW-1185">Reference proteome</keyword>
<feature type="non-terminal residue" evidence="2">
    <location>
        <position position="1"/>
    </location>
</feature>
<keyword evidence="1" id="KW-0472">Membrane</keyword>
<keyword evidence="1" id="KW-0812">Transmembrane</keyword>
<evidence type="ECO:0000313" key="2">
    <source>
        <dbReference type="EMBL" id="WVZ11680.1"/>
    </source>
</evidence>
<feature type="transmembrane region" description="Helical" evidence="1">
    <location>
        <begin position="55"/>
        <end position="76"/>
    </location>
</feature>
<reference evidence="2 3" key="1">
    <citation type="journal article" date="2023" name="Life. Sci Alliance">
        <title>Evolutionary insights into 3D genome organization and epigenetic landscape of Vigna mungo.</title>
        <authorList>
            <person name="Junaid A."/>
            <person name="Singh B."/>
            <person name="Bhatia S."/>
        </authorList>
    </citation>
    <scope>NUCLEOTIDE SEQUENCE [LARGE SCALE GENOMIC DNA]</scope>
    <source>
        <strain evidence="2">Urdbean</strain>
    </source>
</reference>
<feature type="transmembrane region" description="Helical" evidence="1">
    <location>
        <begin position="28"/>
        <end position="49"/>
    </location>
</feature>
<keyword evidence="1" id="KW-1133">Transmembrane helix</keyword>
<gene>
    <name evidence="2" type="ORF">V8G54_016210</name>
</gene>
<dbReference type="AlphaFoldDB" id="A0AAQ3NMJ8"/>
<protein>
    <submittedName>
        <fullName evidence="2">Uncharacterized protein</fullName>
    </submittedName>
</protein>